<dbReference type="PROSITE" id="PS00455">
    <property type="entry name" value="AMP_BINDING"/>
    <property type="match status" value="1"/>
</dbReference>
<dbReference type="Gene3D" id="3.40.50.12780">
    <property type="entry name" value="N-terminal domain of ligase-like"/>
    <property type="match status" value="1"/>
</dbReference>
<name>A0A438MUP4_EXOME</name>
<dbReference type="PANTHER" id="PTHR24096">
    <property type="entry name" value="LONG-CHAIN-FATTY-ACID--COA LIGASE"/>
    <property type="match status" value="1"/>
</dbReference>
<proteinExistence type="inferred from homology"/>
<feature type="domain" description="AMP-binding enzyme C-terminal" evidence="4">
    <location>
        <begin position="460"/>
        <end position="542"/>
    </location>
</feature>
<evidence type="ECO:0000256" key="2">
    <source>
        <dbReference type="ARBA" id="ARBA00022598"/>
    </source>
</evidence>
<dbReference type="Pfam" id="PF13193">
    <property type="entry name" value="AMP-binding_C"/>
    <property type="match status" value="1"/>
</dbReference>
<dbReference type="InterPro" id="IPR042099">
    <property type="entry name" value="ANL_N_sf"/>
</dbReference>
<dbReference type="Gene3D" id="3.30.300.30">
    <property type="match status" value="1"/>
</dbReference>
<dbReference type="SUPFAM" id="SSF56801">
    <property type="entry name" value="Acetyl-CoA synthetase-like"/>
    <property type="match status" value="1"/>
</dbReference>
<dbReference type="InterPro" id="IPR000873">
    <property type="entry name" value="AMP-dep_synth/lig_dom"/>
</dbReference>
<evidence type="ECO:0008006" key="7">
    <source>
        <dbReference type="Google" id="ProtNLM"/>
    </source>
</evidence>
<dbReference type="AlphaFoldDB" id="A0A438MUP4"/>
<dbReference type="EMBL" id="NAJM01000059">
    <property type="protein sequence ID" value="RVX66589.1"/>
    <property type="molecule type" value="Genomic_DNA"/>
</dbReference>
<dbReference type="Proteomes" id="UP000288859">
    <property type="component" value="Unassembled WGS sequence"/>
</dbReference>
<dbReference type="Pfam" id="PF00501">
    <property type="entry name" value="AMP-binding"/>
    <property type="match status" value="1"/>
</dbReference>
<protein>
    <recommendedName>
        <fullName evidence="7">4-coumarate-CoA ligase</fullName>
    </recommendedName>
</protein>
<evidence type="ECO:0000256" key="1">
    <source>
        <dbReference type="ARBA" id="ARBA00006432"/>
    </source>
</evidence>
<dbReference type="VEuPathDB" id="FungiDB:PV10_02430"/>
<dbReference type="InterPro" id="IPR020845">
    <property type="entry name" value="AMP-binding_CS"/>
</dbReference>
<dbReference type="InterPro" id="IPR045851">
    <property type="entry name" value="AMP-bd_C_sf"/>
</dbReference>
<dbReference type="GO" id="GO:0016405">
    <property type="term" value="F:CoA-ligase activity"/>
    <property type="evidence" value="ECO:0007669"/>
    <property type="project" value="TreeGrafter"/>
</dbReference>
<gene>
    <name evidence="5" type="ORF">B0A52_09466</name>
</gene>
<keyword evidence="2" id="KW-0436">Ligase</keyword>
<organism evidence="5 6">
    <name type="scientific">Exophiala mesophila</name>
    <name type="common">Black yeast-like fungus</name>
    <dbReference type="NCBI Taxonomy" id="212818"/>
    <lineage>
        <taxon>Eukaryota</taxon>
        <taxon>Fungi</taxon>
        <taxon>Dikarya</taxon>
        <taxon>Ascomycota</taxon>
        <taxon>Pezizomycotina</taxon>
        <taxon>Eurotiomycetes</taxon>
        <taxon>Chaetothyriomycetidae</taxon>
        <taxon>Chaetothyriales</taxon>
        <taxon>Herpotrichiellaceae</taxon>
        <taxon>Exophiala</taxon>
    </lineage>
</organism>
<evidence type="ECO:0000259" key="4">
    <source>
        <dbReference type="Pfam" id="PF13193"/>
    </source>
</evidence>
<dbReference type="OrthoDB" id="1700726at2759"/>
<sequence length="563" mass="62295">MPPTIYRSRFPDFEPIDLDVVTYVFSNPQNTPENRPLYIDAVTKATRTFGEVKKKTKSLSHGLRKLGVKPKDVVAFISPNSIDYAIICYAVLGAGATISPASVAYTPLELQGQLETSEAKVVIAHSSVIDVVEKAVKFDKTIQILQADGDVDKHGQPTAESLASTCPATELISISPDEAGDRVAFMCFSSGTTGRAKGVMTTHRNMVSNLQQWMVHFLEKMDNDSKLVTFLPFSHIYGLTSHICVNVFLGTSLVVLPRFDLPLYLECLHKYRPEWVFVVPPIMLLLAKHPLVEKYDLSSLRRFMSAAAPLSPELRQDVEDRFKKLYGTTVYGLQAWGLTETSPLATLVPSSRPDKRNTVGNITPGMEFRVVDPDTSEDVDVAADGSTSKAGELWCRGPNVTKGYFRNAEATKEGFAQDPQGNSWFRTGDIGTIDNEGFVTIVDRIKEMIKYKGMQVIPSELEGKLLAHPDVEDACVVGQWVEEQATELPHGFVVIKQSAKPRGEEAIVTEIHAWLNPQIANHKRLRGGITIIDAVPKSTSGKILRRQLKETLNVKRQKQGSKL</sequence>
<evidence type="ECO:0000313" key="5">
    <source>
        <dbReference type="EMBL" id="RVX66589.1"/>
    </source>
</evidence>
<dbReference type="InterPro" id="IPR025110">
    <property type="entry name" value="AMP-bd_C"/>
</dbReference>
<comment type="caution">
    <text evidence="5">The sequence shown here is derived from an EMBL/GenBank/DDBJ whole genome shotgun (WGS) entry which is preliminary data.</text>
</comment>
<evidence type="ECO:0000313" key="6">
    <source>
        <dbReference type="Proteomes" id="UP000288859"/>
    </source>
</evidence>
<comment type="similarity">
    <text evidence="1">Belongs to the ATP-dependent AMP-binding enzyme family.</text>
</comment>
<dbReference type="PANTHER" id="PTHR24096:SF149">
    <property type="entry name" value="AMP-BINDING DOMAIN-CONTAINING PROTEIN-RELATED"/>
    <property type="match status" value="1"/>
</dbReference>
<feature type="domain" description="AMP-dependent synthetase/ligase" evidence="3">
    <location>
        <begin position="28"/>
        <end position="405"/>
    </location>
</feature>
<accession>A0A438MUP4</accession>
<reference evidence="5 6" key="1">
    <citation type="submission" date="2017-03" db="EMBL/GenBank/DDBJ databases">
        <title>Genomes of endolithic fungi from Antarctica.</title>
        <authorList>
            <person name="Coleine C."/>
            <person name="Masonjones S."/>
            <person name="Stajich J.E."/>
        </authorList>
    </citation>
    <scope>NUCLEOTIDE SEQUENCE [LARGE SCALE GENOMIC DNA]</scope>
    <source>
        <strain evidence="5 6">CCFEE 6314</strain>
    </source>
</reference>
<evidence type="ECO:0000259" key="3">
    <source>
        <dbReference type="Pfam" id="PF00501"/>
    </source>
</evidence>
<dbReference type="CDD" id="cd05911">
    <property type="entry name" value="Firefly_Luc_like"/>
    <property type="match status" value="1"/>
</dbReference>